<comment type="caution">
    <text evidence="1">The sequence shown here is derived from an EMBL/GenBank/DDBJ whole genome shotgun (WGS) entry which is preliminary data.</text>
</comment>
<sequence>MTDSDTQAPTGLATYHDPSHNAAALILDPGTMKSMSDLALMMSKGVTTVPKHLKGNQADCMAVVLQAMQWQMNPFAVAQKTFIVNGGALSYEAQLVNAVITAKAPVKGRLNFEWFGAWENVIGKMREVTSKTKKDEDTGEFKKYRVPAWSFDDERGLGIKVWATFKGEDEPRVLDLLLTQVRTRNSTLWAEDPKQQIAYLVTKKWARLFCPDVILGVYTPDEFEDSYGGEIDITPAKQASNTAAASGVSFGPKSPSPEIDGVFADLLVVAKRQDIEAYATAWAGLKPKQRAAIGLECHEALKAMAATVDGDFTDITGNHDDLSQAEEAA</sequence>
<organism evidence="1 2">
    <name type="scientific">Pseudomonas mandelii PD30</name>
    <dbReference type="NCBI Taxonomy" id="1419583"/>
    <lineage>
        <taxon>Bacteria</taxon>
        <taxon>Pseudomonadati</taxon>
        <taxon>Pseudomonadota</taxon>
        <taxon>Gammaproteobacteria</taxon>
        <taxon>Pseudomonadales</taxon>
        <taxon>Pseudomonadaceae</taxon>
        <taxon>Pseudomonas</taxon>
    </lineage>
</organism>
<evidence type="ECO:0000313" key="2">
    <source>
        <dbReference type="Proteomes" id="UP000026739"/>
    </source>
</evidence>
<dbReference type="GO" id="GO:0003677">
    <property type="term" value="F:DNA binding"/>
    <property type="evidence" value="ECO:0007669"/>
    <property type="project" value="InterPro"/>
</dbReference>
<protein>
    <submittedName>
        <fullName evidence="1">RecT protein</fullName>
    </submittedName>
</protein>
<dbReference type="RefSeq" id="WP_033061789.1">
    <property type="nucleotide sequence ID" value="NZ_AZQQ01000109.1"/>
</dbReference>
<dbReference type="GO" id="GO:0006259">
    <property type="term" value="P:DNA metabolic process"/>
    <property type="evidence" value="ECO:0007669"/>
    <property type="project" value="InterPro"/>
</dbReference>
<dbReference type="EMBL" id="AZQQ01000109">
    <property type="protein sequence ID" value="KDD65345.1"/>
    <property type="molecule type" value="Genomic_DNA"/>
</dbReference>
<dbReference type="Pfam" id="PF03837">
    <property type="entry name" value="RecT"/>
    <property type="match status" value="1"/>
</dbReference>
<dbReference type="InterPro" id="IPR018330">
    <property type="entry name" value="RecT_fam"/>
</dbReference>
<name>A0A059KU10_9PSED</name>
<accession>A0A059KU10</accession>
<gene>
    <name evidence="1" type="ORF">V466_29230</name>
</gene>
<dbReference type="Proteomes" id="UP000026739">
    <property type="component" value="Unassembled WGS sequence"/>
</dbReference>
<evidence type="ECO:0000313" key="1">
    <source>
        <dbReference type="EMBL" id="KDD65345.1"/>
    </source>
</evidence>
<dbReference type="eggNOG" id="ENOG502Z9MZ">
    <property type="taxonomic scope" value="Bacteria"/>
</dbReference>
<proteinExistence type="predicted"/>
<dbReference type="AlphaFoldDB" id="A0A059KU10"/>
<reference evidence="1 2" key="1">
    <citation type="submission" date="2013-12" db="EMBL/GenBank/DDBJ databases">
        <authorList>
            <person name="Formusa P.A."/>
            <person name="Habash M."/>
            <person name="Lee H."/>
            <person name="Trevors J.T."/>
        </authorList>
    </citation>
    <scope>NUCLEOTIDE SEQUENCE [LARGE SCALE GENOMIC DNA]</scope>
    <source>
        <strain evidence="1 2">PD30</strain>
    </source>
</reference>